<evidence type="ECO:0000313" key="1">
    <source>
        <dbReference type="EMBL" id="HGB14915.1"/>
    </source>
</evidence>
<reference evidence="1" key="1">
    <citation type="journal article" date="2020" name="mSystems">
        <title>Genome- and Community-Level Interaction Insights into Carbon Utilization and Element Cycling Functions of Hydrothermarchaeota in Hydrothermal Sediment.</title>
        <authorList>
            <person name="Zhou Z."/>
            <person name="Liu Y."/>
            <person name="Xu W."/>
            <person name="Pan J."/>
            <person name="Luo Z.H."/>
            <person name="Li M."/>
        </authorList>
    </citation>
    <scope>NUCLEOTIDE SEQUENCE [LARGE SCALE GENOMIC DNA]</scope>
    <source>
        <strain evidence="1">SpSt-776</strain>
    </source>
</reference>
<comment type="caution">
    <text evidence="1">The sequence shown here is derived from an EMBL/GenBank/DDBJ whole genome shotgun (WGS) entry which is preliminary data.</text>
</comment>
<proteinExistence type="predicted"/>
<organism evidence="1">
    <name type="scientific">Desulfobacca acetoxidans</name>
    <dbReference type="NCBI Taxonomy" id="60893"/>
    <lineage>
        <taxon>Bacteria</taxon>
        <taxon>Pseudomonadati</taxon>
        <taxon>Thermodesulfobacteriota</taxon>
        <taxon>Desulfobaccia</taxon>
        <taxon>Desulfobaccales</taxon>
        <taxon>Desulfobaccaceae</taxon>
        <taxon>Desulfobacca</taxon>
    </lineage>
</organism>
<gene>
    <name evidence="1" type="ORF">ENV62_06750</name>
</gene>
<name>A0A7C3WRW4_9BACT</name>
<dbReference type="AlphaFoldDB" id="A0A7C3WRW4"/>
<protein>
    <submittedName>
        <fullName evidence="1">Uncharacterized protein</fullName>
    </submittedName>
</protein>
<accession>A0A7C3WRW4</accession>
<dbReference type="EMBL" id="DTHB01000046">
    <property type="protein sequence ID" value="HGB14915.1"/>
    <property type="molecule type" value="Genomic_DNA"/>
</dbReference>
<sequence>MLPETIEMIADRVLALDDSDLQTLLNHYKDRISQGEPTKSWERAVIAYFLINGVRVKNALKQGKIQRQKLRSNRSPELRLIKA</sequence>